<keyword evidence="3" id="KW-0812">Transmembrane</keyword>
<evidence type="ECO:0000256" key="2">
    <source>
        <dbReference type="ARBA" id="ARBA00022801"/>
    </source>
</evidence>
<keyword evidence="3" id="KW-1133">Transmembrane helix</keyword>
<keyword evidence="6" id="KW-1185">Reference proteome</keyword>
<dbReference type="PANTHER" id="PTHR43731">
    <property type="entry name" value="RHOMBOID PROTEASE"/>
    <property type="match status" value="1"/>
</dbReference>
<dbReference type="InterPro" id="IPR022764">
    <property type="entry name" value="Peptidase_S54_rhomboid_dom"/>
</dbReference>
<feature type="transmembrane region" description="Helical" evidence="3">
    <location>
        <begin position="119"/>
        <end position="138"/>
    </location>
</feature>
<comment type="similarity">
    <text evidence="1">Belongs to the peptidase S54 family.</text>
</comment>
<evidence type="ECO:0000256" key="1">
    <source>
        <dbReference type="ARBA" id="ARBA00009045"/>
    </source>
</evidence>
<organism evidence="5 6">
    <name type="scientific">Sphingomonas quercus</name>
    <dbReference type="NCBI Taxonomy" id="2842451"/>
    <lineage>
        <taxon>Bacteria</taxon>
        <taxon>Pseudomonadati</taxon>
        <taxon>Pseudomonadota</taxon>
        <taxon>Alphaproteobacteria</taxon>
        <taxon>Sphingomonadales</taxon>
        <taxon>Sphingomonadaceae</taxon>
        <taxon>Sphingomonas</taxon>
    </lineage>
</organism>
<dbReference type="PANTHER" id="PTHR43731:SF14">
    <property type="entry name" value="PRESENILIN-ASSOCIATED RHOMBOID-LIKE PROTEIN, MITOCHONDRIAL"/>
    <property type="match status" value="1"/>
</dbReference>
<evidence type="ECO:0000313" key="5">
    <source>
        <dbReference type="EMBL" id="MBU3076392.1"/>
    </source>
</evidence>
<dbReference type="RefSeq" id="WP_216318488.1">
    <property type="nucleotide sequence ID" value="NZ_JAHKRT010000001.1"/>
</dbReference>
<evidence type="ECO:0000256" key="3">
    <source>
        <dbReference type="SAM" id="Phobius"/>
    </source>
</evidence>
<keyword evidence="5" id="KW-0645">Protease</keyword>
<proteinExistence type="inferred from homology"/>
<name>A0ABS6BEY0_9SPHN</name>
<comment type="caution">
    <text evidence="5">The sequence shown here is derived from an EMBL/GenBank/DDBJ whole genome shotgun (WGS) entry which is preliminary data.</text>
</comment>
<gene>
    <name evidence="5" type="ORF">KOF26_00820</name>
</gene>
<sequence>MRMPPPRATVWLVAVTAAAYLVASVSRLIDHAALYAGFVPARFGAIEWLPYAVPALLTPLTATLVHANLLHIAFNMMMLGFCGRYVEAPLGSRGLLVLYGVGAYGAALAQWAVDPASTEPMVGASGAVSAIVGAYSLLFGQRKVQDFGPIPGKLLHVLWLAAAWIGLQLLFGIANIGGAPGGIAIAAHIGGFLAGLALARPLLLWRYRGA</sequence>
<dbReference type="GO" id="GO:0006508">
    <property type="term" value="P:proteolysis"/>
    <property type="evidence" value="ECO:0007669"/>
    <property type="project" value="UniProtKB-KW"/>
</dbReference>
<keyword evidence="2" id="KW-0378">Hydrolase</keyword>
<dbReference type="InterPro" id="IPR050925">
    <property type="entry name" value="Rhomboid_protease_S54"/>
</dbReference>
<dbReference type="EMBL" id="JAHKRT010000001">
    <property type="protein sequence ID" value="MBU3076392.1"/>
    <property type="molecule type" value="Genomic_DNA"/>
</dbReference>
<feature type="domain" description="Peptidase S54 rhomboid" evidence="4">
    <location>
        <begin position="60"/>
        <end position="202"/>
    </location>
</feature>
<evidence type="ECO:0000313" key="6">
    <source>
        <dbReference type="Proteomes" id="UP000776276"/>
    </source>
</evidence>
<accession>A0ABS6BEY0</accession>
<evidence type="ECO:0000259" key="4">
    <source>
        <dbReference type="Pfam" id="PF01694"/>
    </source>
</evidence>
<protein>
    <submittedName>
        <fullName evidence="5">Rhomboid family intramembrane serine protease</fullName>
    </submittedName>
</protein>
<feature type="transmembrane region" description="Helical" evidence="3">
    <location>
        <begin position="158"/>
        <end position="177"/>
    </location>
</feature>
<dbReference type="Pfam" id="PF01694">
    <property type="entry name" value="Rhomboid"/>
    <property type="match status" value="1"/>
</dbReference>
<feature type="transmembrane region" description="Helical" evidence="3">
    <location>
        <begin position="95"/>
        <end position="113"/>
    </location>
</feature>
<feature type="transmembrane region" description="Helical" evidence="3">
    <location>
        <begin position="51"/>
        <end position="74"/>
    </location>
</feature>
<dbReference type="GO" id="GO:0008233">
    <property type="term" value="F:peptidase activity"/>
    <property type="evidence" value="ECO:0007669"/>
    <property type="project" value="UniProtKB-KW"/>
</dbReference>
<keyword evidence="3" id="KW-0472">Membrane</keyword>
<reference evidence="5 6" key="1">
    <citation type="submission" date="2021-06" db="EMBL/GenBank/DDBJ databases">
        <title>Sphingomonas sp. XMGL2, whole genome shotgun sequencing project.</title>
        <authorList>
            <person name="Zhao G."/>
            <person name="Shen L."/>
        </authorList>
    </citation>
    <scope>NUCLEOTIDE SEQUENCE [LARGE SCALE GENOMIC DNA]</scope>
    <source>
        <strain evidence="5 6">XMGL2</strain>
    </source>
</reference>
<dbReference type="Proteomes" id="UP000776276">
    <property type="component" value="Unassembled WGS sequence"/>
</dbReference>
<feature type="transmembrane region" description="Helical" evidence="3">
    <location>
        <begin position="183"/>
        <end position="205"/>
    </location>
</feature>